<gene>
    <name evidence="1" type="ORF">PHYPA_029129</name>
</gene>
<evidence type="ECO:0000313" key="3">
    <source>
        <dbReference type="Proteomes" id="UP000006727"/>
    </source>
</evidence>
<proteinExistence type="predicted"/>
<keyword evidence="3" id="KW-1185">Reference proteome</keyword>
<dbReference type="EnsemblPlants" id="Pp3c24_15690V3.2">
    <property type="protein sequence ID" value="Pp3c24_15690V3.2"/>
    <property type="gene ID" value="Pp3c24_15690"/>
</dbReference>
<dbReference type="EMBL" id="ABEU02000024">
    <property type="protein sequence ID" value="PNR28537.1"/>
    <property type="molecule type" value="Genomic_DNA"/>
</dbReference>
<protein>
    <submittedName>
        <fullName evidence="1 2">Uncharacterized protein</fullName>
    </submittedName>
</protein>
<evidence type="ECO:0000313" key="2">
    <source>
        <dbReference type="EnsemblPlants" id="Pp3c24_15690V3.1"/>
    </source>
</evidence>
<dbReference type="AlphaFoldDB" id="A0A2K1IGY1"/>
<organism evidence="1">
    <name type="scientific">Physcomitrium patens</name>
    <name type="common">Spreading-leaved earth moss</name>
    <name type="synonym">Physcomitrella patens</name>
    <dbReference type="NCBI Taxonomy" id="3218"/>
    <lineage>
        <taxon>Eukaryota</taxon>
        <taxon>Viridiplantae</taxon>
        <taxon>Streptophyta</taxon>
        <taxon>Embryophyta</taxon>
        <taxon>Bryophyta</taxon>
        <taxon>Bryophytina</taxon>
        <taxon>Bryopsida</taxon>
        <taxon>Funariidae</taxon>
        <taxon>Funariales</taxon>
        <taxon>Funariaceae</taxon>
        <taxon>Physcomitrium</taxon>
    </lineage>
</organism>
<dbReference type="EnsemblPlants" id="Pp3c24_15690V3.1">
    <property type="protein sequence ID" value="Pp3c24_15690V3.1"/>
    <property type="gene ID" value="Pp3c24_15690"/>
</dbReference>
<accession>A0A2K1IGY1</accession>
<sequence>MDSDGGEKKQRWEVVQGTANLFAPVMIDIIYARQYATLHAVSNVAVSKQCQSDFPSKRPGKNGIDFAVRRHINYLNGALDESGGPLGCLQT</sequence>
<reference evidence="1 3" key="1">
    <citation type="journal article" date="2008" name="Science">
        <title>The Physcomitrella genome reveals evolutionary insights into the conquest of land by plants.</title>
        <authorList>
            <person name="Rensing S."/>
            <person name="Lang D."/>
            <person name="Zimmer A."/>
            <person name="Terry A."/>
            <person name="Salamov A."/>
            <person name="Shapiro H."/>
            <person name="Nishiyama T."/>
            <person name="Perroud P.-F."/>
            <person name="Lindquist E."/>
            <person name="Kamisugi Y."/>
            <person name="Tanahashi T."/>
            <person name="Sakakibara K."/>
            <person name="Fujita T."/>
            <person name="Oishi K."/>
            <person name="Shin-I T."/>
            <person name="Kuroki Y."/>
            <person name="Toyoda A."/>
            <person name="Suzuki Y."/>
            <person name="Hashimoto A."/>
            <person name="Yamaguchi K."/>
            <person name="Sugano A."/>
            <person name="Kohara Y."/>
            <person name="Fujiyama A."/>
            <person name="Anterola A."/>
            <person name="Aoki S."/>
            <person name="Ashton N."/>
            <person name="Barbazuk W.B."/>
            <person name="Barker E."/>
            <person name="Bennetzen J."/>
            <person name="Bezanilla M."/>
            <person name="Blankenship R."/>
            <person name="Cho S.H."/>
            <person name="Dutcher S."/>
            <person name="Estelle M."/>
            <person name="Fawcett J.A."/>
            <person name="Gundlach H."/>
            <person name="Hanada K."/>
            <person name="Heyl A."/>
            <person name="Hicks K.A."/>
            <person name="Hugh J."/>
            <person name="Lohr M."/>
            <person name="Mayer K."/>
            <person name="Melkozernov A."/>
            <person name="Murata T."/>
            <person name="Nelson D."/>
            <person name="Pils B."/>
            <person name="Prigge M."/>
            <person name="Reiss B."/>
            <person name="Renner T."/>
            <person name="Rombauts S."/>
            <person name="Rushton P."/>
            <person name="Sanderfoot A."/>
            <person name="Schween G."/>
            <person name="Shiu S.-H."/>
            <person name="Stueber K."/>
            <person name="Theodoulou F.L."/>
            <person name="Tu H."/>
            <person name="Van de Peer Y."/>
            <person name="Verrier P.J."/>
            <person name="Waters E."/>
            <person name="Wood A."/>
            <person name="Yang L."/>
            <person name="Cove D."/>
            <person name="Cuming A."/>
            <person name="Hasebe M."/>
            <person name="Lucas S."/>
            <person name="Mishler D.B."/>
            <person name="Reski R."/>
            <person name="Grigoriev I."/>
            <person name="Quatrano R.S."/>
            <person name="Boore J.L."/>
        </authorList>
    </citation>
    <scope>NUCLEOTIDE SEQUENCE [LARGE SCALE GENOMIC DNA]</scope>
    <source>
        <strain evidence="2 3">cv. Gransden 2004</strain>
    </source>
</reference>
<dbReference type="Proteomes" id="UP000006727">
    <property type="component" value="Chromosome 24"/>
</dbReference>
<reference evidence="1 3" key="2">
    <citation type="journal article" date="2018" name="Plant J.">
        <title>The Physcomitrella patens chromosome-scale assembly reveals moss genome structure and evolution.</title>
        <authorList>
            <person name="Lang D."/>
            <person name="Ullrich K.K."/>
            <person name="Murat F."/>
            <person name="Fuchs J."/>
            <person name="Jenkins J."/>
            <person name="Haas F.B."/>
            <person name="Piednoel M."/>
            <person name="Gundlach H."/>
            <person name="Van Bel M."/>
            <person name="Meyberg R."/>
            <person name="Vives C."/>
            <person name="Morata J."/>
            <person name="Symeonidi A."/>
            <person name="Hiss M."/>
            <person name="Muchero W."/>
            <person name="Kamisugi Y."/>
            <person name="Saleh O."/>
            <person name="Blanc G."/>
            <person name="Decker E.L."/>
            <person name="van Gessel N."/>
            <person name="Grimwood J."/>
            <person name="Hayes R.D."/>
            <person name="Graham S.W."/>
            <person name="Gunter L.E."/>
            <person name="McDaniel S.F."/>
            <person name="Hoernstein S.N.W."/>
            <person name="Larsson A."/>
            <person name="Li F.W."/>
            <person name="Perroud P.F."/>
            <person name="Phillips J."/>
            <person name="Ranjan P."/>
            <person name="Rokshar D.S."/>
            <person name="Rothfels C.J."/>
            <person name="Schneider L."/>
            <person name="Shu S."/>
            <person name="Stevenson D.W."/>
            <person name="Thummler F."/>
            <person name="Tillich M."/>
            <person name="Villarreal Aguilar J.C."/>
            <person name="Widiez T."/>
            <person name="Wong G.K."/>
            <person name="Wymore A."/>
            <person name="Zhang Y."/>
            <person name="Zimmer A.D."/>
            <person name="Quatrano R.S."/>
            <person name="Mayer K.F.X."/>
            <person name="Goodstein D."/>
            <person name="Casacuberta J.M."/>
            <person name="Vandepoele K."/>
            <person name="Reski R."/>
            <person name="Cuming A.C."/>
            <person name="Tuskan G.A."/>
            <person name="Maumus F."/>
            <person name="Salse J."/>
            <person name="Schmutz J."/>
            <person name="Rensing S.A."/>
        </authorList>
    </citation>
    <scope>NUCLEOTIDE SEQUENCE [LARGE SCALE GENOMIC DNA]</scope>
    <source>
        <strain evidence="2 3">cv. Gransden 2004</strain>
    </source>
</reference>
<evidence type="ECO:0000313" key="1">
    <source>
        <dbReference type="EMBL" id="PNR28537.1"/>
    </source>
</evidence>
<dbReference type="Gramene" id="Pp3c24_15690V3.1">
    <property type="protein sequence ID" value="Pp3c24_15690V3.1"/>
    <property type="gene ID" value="Pp3c24_15690"/>
</dbReference>
<name>A0A2K1IGY1_PHYPA</name>
<reference evidence="2" key="3">
    <citation type="submission" date="2020-12" db="UniProtKB">
        <authorList>
            <consortium name="EnsemblPlants"/>
        </authorList>
    </citation>
    <scope>IDENTIFICATION</scope>
</reference>
<dbReference type="Gramene" id="Pp3c24_15690V3.2">
    <property type="protein sequence ID" value="Pp3c24_15690V3.2"/>
    <property type="gene ID" value="Pp3c24_15690"/>
</dbReference>
<dbReference type="InParanoid" id="A0A2K1IGY1"/>